<proteinExistence type="predicted"/>
<dbReference type="Proteomes" id="UP001175226">
    <property type="component" value="Unassembled WGS sequence"/>
</dbReference>
<evidence type="ECO:0000313" key="1">
    <source>
        <dbReference type="EMBL" id="KAK0440335.1"/>
    </source>
</evidence>
<keyword evidence="2" id="KW-1185">Reference proteome</keyword>
<name>A0AA39JCN7_9AGAR</name>
<dbReference type="AlphaFoldDB" id="A0AA39JCN7"/>
<sequence>MHRAKLAGLLTRSGYFHLVTGRTVPPSGFYHASEWRYQTCMPAFRRDVPEADSSNCLHVFLKICNLVFRGIAVWLYVYVTIFETRAGCRILAYVFHFILTLFRSRCVSGRNASPASGPEEVYTKIRLITRSTPVIWYHLYGYILHLEVPSVCHTRNISKCR</sequence>
<dbReference type="EMBL" id="JAUEPT010000034">
    <property type="protein sequence ID" value="KAK0440335.1"/>
    <property type="molecule type" value="Genomic_DNA"/>
</dbReference>
<evidence type="ECO:0000313" key="2">
    <source>
        <dbReference type="Proteomes" id="UP001175226"/>
    </source>
</evidence>
<gene>
    <name evidence="1" type="ORF">EV421DRAFT_795189</name>
</gene>
<comment type="caution">
    <text evidence="1">The sequence shown here is derived from an EMBL/GenBank/DDBJ whole genome shotgun (WGS) entry which is preliminary data.</text>
</comment>
<accession>A0AA39JCN7</accession>
<reference evidence="1" key="1">
    <citation type="submission" date="2023-06" db="EMBL/GenBank/DDBJ databases">
        <authorList>
            <consortium name="Lawrence Berkeley National Laboratory"/>
            <person name="Ahrendt S."/>
            <person name="Sahu N."/>
            <person name="Indic B."/>
            <person name="Wong-Bajracharya J."/>
            <person name="Merenyi Z."/>
            <person name="Ke H.-M."/>
            <person name="Monk M."/>
            <person name="Kocsube S."/>
            <person name="Drula E."/>
            <person name="Lipzen A."/>
            <person name="Balint B."/>
            <person name="Henrissat B."/>
            <person name="Andreopoulos B."/>
            <person name="Martin F.M."/>
            <person name="Harder C.B."/>
            <person name="Rigling D."/>
            <person name="Ford K.L."/>
            <person name="Foster G.D."/>
            <person name="Pangilinan J."/>
            <person name="Papanicolaou A."/>
            <person name="Barry K."/>
            <person name="LaButti K."/>
            <person name="Viragh M."/>
            <person name="Koriabine M."/>
            <person name="Yan M."/>
            <person name="Riley R."/>
            <person name="Champramary S."/>
            <person name="Plett K.L."/>
            <person name="Tsai I.J."/>
            <person name="Slot J."/>
            <person name="Sipos G."/>
            <person name="Plett J."/>
            <person name="Nagy L.G."/>
            <person name="Grigoriev I.V."/>
        </authorList>
    </citation>
    <scope>NUCLEOTIDE SEQUENCE</scope>
    <source>
        <strain evidence="1">FPL87.14</strain>
    </source>
</reference>
<protein>
    <submittedName>
        <fullName evidence="1">Uncharacterized protein</fullName>
    </submittedName>
</protein>
<organism evidence="1 2">
    <name type="scientific">Armillaria borealis</name>
    <dbReference type="NCBI Taxonomy" id="47425"/>
    <lineage>
        <taxon>Eukaryota</taxon>
        <taxon>Fungi</taxon>
        <taxon>Dikarya</taxon>
        <taxon>Basidiomycota</taxon>
        <taxon>Agaricomycotina</taxon>
        <taxon>Agaricomycetes</taxon>
        <taxon>Agaricomycetidae</taxon>
        <taxon>Agaricales</taxon>
        <taxon>Marasmiineae</taxon>
        <taxon>Physalacriaceae</taxon>
        <taxon>Armillaria</taxon>
    </lineage>
</organism>